<dbReference type="Proteomes" id="UP000295781">
    <property type="component" value="Chromosome"/>
</dbReference>
<reference evidence="1 2" key="1">
    <citation type="submission" date="2015-09" db="EMBL/GenBank/DDBJ databases">
        <title>Sorangium comparison.</title>
        <authorList>
            <person name="Zaburannyi N."/>
            <person name="Bunk B."/>
            <person name="Overmann J."/>
            <person name="Mueller R."/>
        </authorList>
    </citation>
    <scope>NUCLEOTIDE SEQUENCE [LARGE SCALE GENOMIC DNA]</scope>
    <source>
        <strain evidence="1 2">So ceGT47</strain>
    </source>
</reference>
<protein>
    <submittedName>
        <fullName evidence="1">Uncharacterized protein</fullName>
    </submittedName>
</protein>
<evidence type="ECO:0000313" key="1">
    <source>
        <dbReference type="EMBL" id="AUX26677.1"/>
    </source>
</evidence>
<dbReference type="AlphaFoldDB" id="A0A4P2QAI6"/>
<dbReference type="PROSITE" id="PS51257">
    <property type="entry name" value="PROKAR_LIPOPROTEIN"/>
    <property type="match status" value="1"/>
</dbReference>
<dbReference type="OrthoDB" id="5513593at2"/>
<organism evidence="1 2">
    <name type="scientific">Sorangium cellulosum</name>
    <name type="common">Polyangium cellulosum</name>
    <dbReference type="NCBI Taxonomy" id="56"/>
    <lineage>
        <taxon>Bacteria</taxon>
        <taxon>Pseudomonadati</taxon>
        <taxon>Myxococcota</taxon>
        <taxon>Polyangia</taxon>
        <taxon>Polyangiales</taxon>
        <taxon>Polyangiaceae</taxon>
        <taxon>Sorangium</taxon>
    </lineage>
</organism>
<evidence type="ECO:0000313" key="2">
    <source>
        <dbReference type="Proteomes" id="UP000295781"/>
    </source>
</evidence>
<sequence>MNQDKIVYPLCGLALSSVLTTGCIIDVRDGRHPRPSDGSLTVEWTVSRRSSPRSCARFAGGAADFELLLYDEHNREVAREVAPCEDFGLTVDLPPGEYSGYATLVERRDDRPVTTTLPLEDLEIVSGAELNLDIDFPANSFL</sequence>
<dbReference type="RefSeq" id="WP_129354441.1">
    <property type="nucleotide sequence ID" value="NZ_CP012670.1"/>
</dbReference>
<dbReference type="EMBL" id="CP012670">
    <property type="protein sequence ID" value="AUX26677.1"/>
    <property type="molecule type" value="Genomic_DNA"/>
</dbReference>
<accession>A0A4P2QAI6</accession>
<proteinExistence type="predicted"/>
<name>A0A4P2QAI6_SORCE</name>
<gene>
    <name evidence="1" type="ORF">SOCEGT47_072470</name>
</gene>